<dbReference type="GO" id="GO:0016740">
    <property type="term" value="F:transferase activity"/>
    <property type="evidence" value="ECO:0007669"/>
    <property type="project" value="UniProtKB-KW"/>
</dbReference>
<reference evidence="1" key="1">
    <citation type="submission" date="2015-12" db="EMBL/GenBank/DDBJ databases">
        <title>Update maize B73 reference genome by single molecule sequencing technologies.</title>
        <authorList>
            <consortium name="Maize Genome Sequencing Project"/>
            <person name="Ware D."/>
        </authorList>
    </citation>
    <scope>NUCLEOTIDE SEQUENCE [LARGE SCALE GENOMIC DNA]</scope>
    <source>
        <tissue evidence="1">Seedling</tissue>
    </source>
</reference>
<dbReference type="EMBL" id="CM007648">
    <property type="protein sequence ID" value="ONM13239.1"/>
    <property type="molecule type" value="Genomic_DNA"/>
</dbReference>
<accession>A0A1D6DX37</accession>
<sequence>MHTRYLEEDLEGDELLVAFLEEDSKDAALPHLVQDADAHRGGSDGQQHQQKADFVMLFTAEWGKCCGSGLKELGFPFRLLRFWKEKQACLGMV</sequence>
<name>A0A1D6DX37_MAIZE</name>
<keyword evidence="1" id="KW-0808">Transferase</keyword>
<organism evidence="1">
    <name type="scientific">Zea mays</name>
    <name type="common">Maize</name>
    <dbReference type="NCBI Taxonomy" id="4577"/>
    <lineage>
        <taxon>Eukaryota</taxon>
        <taxon>Viridiplantae</taxon>
        <taxon>Streptophyta</taxon>
        <taxon>Embryophyta</taxon>
        <taxon>Tracheophyta</taxon>
        <taxon>Spermatophyta</taxon>
        <taxon>Magnoliopsida</taxon>
        <taxon>Liliopsida</taxon>
        <taxon>Poales</taxon>
        <taxon>Poaceae</taxon>
        <taxon>PACMAD clade</taxon>
        <taxon>Panicoideae</taxon>
        <taxon>Andropogonodae</taxon>
        <taxon>Andropogoneae</taxon>
        <taxon>Tripsacinae</taxon>
        <taxon>Zea</taxon>
    </lineage>
</organism>
<proteinExistence type="predicted"/>
<evidence type="ECO:0000313" key="1">
    <source>
        <dbReference type="EMBL" id="ONM13235.1"/>
    </source>
</evidence>
<dbReference type="AlphaFoldDB" id="A0A1D6DX37"/>
<dbReference type="EMBL" id="CM007648">
    <property type="protein sequence ID" value="ONM13235.1"/>
    <property type="molecule type" value="Genomic_DNA"/>
</dbReference>
<protein>
    <submittedName>
        <fullName evidence="1">Putative galacturonosyltransferase 10</fullName>
    </submittedName>
</protein>
<gene>
    <name evidence="1" type="ORF">ZEAMMB73_Zm00001d002149</name>
</gene>
<dbReference type="EMBL" id="CM007648">
    <property type="protein sequence ID" value="ONM13233.1"/>
    <property type="molecule type" value="Genomic_DNA"/>
</dbReference>